<dbReference type="Proteomes" id="UP000001941">
    <property type="component" value="Chromosome"/>
</dbReference>
<accession>Q2FTP8</accession>
<feature type="domain" description="N-acetyltransferase" evidence="1">
    <location>
        <begin position="4"/>
        <end position="149"/>
    </location>
</feature>
<reference evidence="3" key="1">
    <citation type="journal article" date="2016" name="Stand. Genomic Sci.">
        <title>Complete genome sequence of Methanospirillum hungatei type strain JF1.</title>
        <authorList>
            <person name="Gunsalus R.P."/>
            <person name="Cook L.E."/>
            <person name="Crable B."/>
            <person name="Rohlin L."/>
            <person name="McDonald E."/>
            <person name="Mouttaki H."/>
            <person name="Sieber J.R."/>
            <person name="Poweleit N."/>
            <person name="Zhou H."/>
            <person name="Lapidus A.L."/>
            <person name="Daligault H.E."/>
            <person name="Land M."/>
            <person name="Gilna P."/>
            <person name="Ivanova N."/>
            <person name="Kyrpides N."/>
            <person name="Culley D.E."/>
            <person name="McInerney M.J."/>
        </authorList>
    </citation>
    <scope>NUCLEOTIDE SEQUENCE [LARGE SCALE GENOMIC DNA]</scope>
    <source>
        <strain evidence="3">ATCC 27890 / DSM 864 / NBRC 100397 / JF-1</strain>
    </source>
</reference>
<protein>
    <submittedName>
        <fullName evidence="2">GCN5-related N-acetyltransferase</fullName>
    </submittedName>
</protein>
<dbReference type="GeneID" id="3922705"/>
<evidence type="ECO:0000313" key="2">
    <source>
        <dbReference type="EMBL" id="ABD42451.1"/>
    </source>
</evidence>
<dbReference type="EnsemblBacteria" id="ABD42451">
    <property type="protein sequence ID" value="ABD42451"/>
    <property type="gene ID" value="Mhun_2756"/>
</dbReference>
<keyword evidence="3" id="KW-1185">Reference proteome</keyword>
<proteinExistence type="predicted"/>
<dbReference type="InParanoid" id="Q2FTP8"/>
<dbReference type="GO" id="GO:0016747">
    <property type="term" value="F:acyltransferase activity, transferring groups other than amino-acyl groups"/>
    <property type="evidence" value="ECO:0007669"/>
    <property type="project" value="InterPro"/>
</dbReference>
<name>Q2FTP8_METHJ</name>
<organism evidence="2 3">
    <name type="scientific">Methanospirillum hungatei JF-1 (strain ATCC 27890 / DSM 864 / NBRC 100397 / JF-1)</name>
    <dbReference type="NCBI Taxonomy" id="323259"/>
    <lineage>
        <taxon>Archaea</taxon>
        <taxon>Methanobacteriati</taxon>
        <taxon>Methanobacteriota</taxon>
        <taxon>Stenosarchaea group</taxon>
        <taxon>Methanomicrobia</taxon>
        <taxon>Methanomicrobiales</taxon>
        <taxon>Methanospirillaceae</taxon>
        <taxon>Methanospirillum</taxon>
    </lineage>
</organism>
<evidence type="ECO:0000259" key="1">
    <source>
        <dbReference type="PROSITE" id="PS51186"/>
    </source>
</evidence>
<dbReference type="InterPro" id="IPR000182">
    <property type="entry name" value="GNAT_dom"/>
</dbReference>
<gene>
    <name evidence="2" type="ordered locus">Mhun_2756</name>
</gene>
<dbReference type="RefSeq" id="WP_011449707.1">
    <property type="nucleotide sequence ID" value="NC_007796.1"/>
</dbReference>
<dbReference type="eggNOG" id="arCOG00826">
    <property type="taxonomic scope" value="Archaea"/>
</dbReference>
<dbReference type="Gene3D" id="3.40.630.30">
    <property type="match status" value="1"/>
</dbReference>
<dbReference type="KEGG" id="mhu:Mhun_2756"/>
<dbReference type="FunCoup" id="Q2FTP8">
    <property type="interactions" value="1"/>
</dbReference>
<dbReference type="PROSITE" id="PS51186">
    <property type="entry name" value="GNAT"/>
    <property type="match status" value="1"/>
</dbReference>
<dbReference type="Pfam" id="PF00583">
    <property type="entry name" value="Acetyltransf_1"/>
    <property type="match status" value="1"/>
</dbReference>
<dbReference type="SUPFAM" id="SSF55729">
    <property type="entry name" value="Acyl-CoA N-acyltransferases (Nat)"/>
    <property type="match status" value="1"/>
</dbReference>
<dbReference type="HOGENOM" id="CLU_013985_34_5_2"/>
<dbReference type="EMBL" id="CP000254">
    <property type="protein sequence ID" value="ABD42451.1"/>
    <property type="molecule type" value="Genomic_DNA"/>
</dbReference>
<sequence>MAHLHIRTADPSDLPILLSLYADMHDYDEQAGEEELSYAWKEIMDNPALMPFILEVDFVPVSTCMFIYVPNLSRGARPFGIIENVVTGKQFRNKGYGTALICHVLDCAWKKNCYKVMLLSGRKSEAVFRFYEQAGFLRGEKEGFIVYPP</sequence>
<dbReference type="OrthoDB" id="43754at2157"/>
<evidence type="ECO:0000313" key="3">
    <source>
        <dbReference type="Proteomes" id="UP000001941"/>
    </source>
</evidence>
<dbReference type="STRING" id="323259.Mhun_2756"/>
<dbReference type="InterPro" id="IPR016181">
    <property type="entry name" value="Acyl_CoA_acyltransferase"/>
</dbReference>
<dbReference type="AlphaFoldDB" id="Q2FTP8"/>
<dbReference type="CDD" id="cd04301">
    <property type="entry name" value="NAT_SF"/>
    <property type="match status" value="1"/>
</dbReference>